<dbReference type="EMBL" id="ML976978">
    <property type="protein sequence ID" value="KAF1962878.1"/>
    <property type="molecule type" value="Genomic_DNA"/>
</dbReference>
<reference evidence="2" key="1">
    <citation type="journal article" date="2020" name="Stud. Mycol.">
        <title>101 Dothideomycetes genomes: a test case for predicting lifestyles and emergence of pathogens.</title>
        <authorList>
            <person name="Haridas S."/>
            <person name="Albert R."/>
            <person name="Binder M."/>
            <person name="Bloem J."/>
            <person name="Labutti K."/>
            <person name="Salamov A."/>
            <person name="Andreopoulos B."/>
            <person name="Baker S."/>
            <person name="Barry K."/>
            <person name="Bills G."/>
            <person name="Bluhm B."/>
            <person name="Cannon C."/>
            <person name="Castanera R."/>
            <person name="Culley D."/>
            <person name="Daum C."/>
            <person name="Ezra D."/>
            <person name="Gonzalez J."/>
            <person name="Henrissat B."/>
            <person name="Kuo A."/>
            <person name="Liang C."/>
            <person name="Lipzen A."/>
            <person name="Lutzoni F."/>
            <person name="Magnuson J."/>
            <person name="Mondo S."/>
            <person name="Nolan M."/>
            <person name="Ohm R."/>
            <person name="Pangilinan J."/>
            <person name="Park H.-J."/>
            <person name="Ramirez L."/>
            <person name="Alfaro M."/>
            <person name="Sun H."/>
            <person name="Tritt A."/>
            <person name="Yoshinaga Y."/>
            <person name="Zwiers L.-H."/>
            <person name="Turgeon B."/>
            <person name="Goodwin S."/>
            <person name="Spatafora J."/>
            <person name="Crous P."/>
            <person name="Grigoriev I."/>
        </authorList>
    </citation>
    <scope>NUCLEOTIDE SEQUENCE</scope>
    <source>
        <strain evidence="2">CBS 675.92</strain>
    </source>
</reference>
<sequence>MQYPHCSRCPIIYETEWGVHTVESQCRRLSRRQTAVDFAHFWVEIPLDTSTQQAHAEMRKRKPAVRVVSGMGTRRLLMSSDAGSPTLELITRRSNEFYSLSADSISMPYTCPAMDNTAAQTDTSGHTVQVADDPPATAILDTSTHSVPGEESCSSCPSDKSAAFCGSCRELTTYDGLLKIQLGDNFRYGSLQDLRDRTSSGRPCPLCLVIRQCVGAPADEPSSLVTLSIERPSGVLRCNLHSEHGWAICGCLGLVANENDPAASITGLRPVLTEVASERVFSLAKSWIHTCEQTHAECKDGYAVPPLPSRIIDVEPGIAGPAARLIVPAVGQRARYLCLSYCWGGPQKVTATRASLERLQENIPMDQLGLTIRDAIETTRRLGFRYLWVDALCIVQDDEKDKVAEIQKMASIYSNATATISAAVASSSTKGFLRRKREAINKGGFDFNIALPDGAVGNIMVVAQKWIRPLHPLDERAWAFQEHLLSRRKLIFSQFELLVECRKHSAQPLQDNMLDYRYGSISSSVWTAMRGDGRGEWRCLLEDYTRRLLSDPEDRLHAFQGIADQIRSLREKSVHFGILTWWPESLAWKVRTPRQARSERAPTWSWACLEGPIESSAYWDGPIKAADCCASDGDTWRIVLNGRIIHGGEWSFERLHTTAGEHSSIFLDVMAGLPTSKDRTYLRLLKNGPDNGDVVLILENAGPDTYRRVGIYFGSVFRDYWNMQATRQVMLI</sequence>
<gene>
    <name evidence="2" type="ORF">CC80DRAFT_530777</name>
</gene>
<evidence type="ECO:0000313" key="3">
    <source>
        <dbReference type="Proteomes" id="UP000800035"/>
    </source>
</evidence>
<accession>A0A6A5UDQ0</accession>
<dbReference type="PANTHER" id="PTHR33112:SF16">
    <property type="entry name" value="HETEROKARYON INCOMPATIBILITY DOMAIN-CONTAINING PROTEIN"/>
    <property type="match status" value="1"/>
</dbReference>
<evidence type="ECO:0000259" key="1">
    <source>
        <dbReference type="Pfam" id="PF06985"/>
    </source>
</evidence>
<dbReference type="Pfam" id="PF06985">
    <property type="entry name" value="HET"/>
    <property type="match status" value="1"/>
</dbReference>
<dbReference type="InterPro" id="IPR010730">
    <property type="entry name" value="HET"/>
</dbReference>
<proteinExistence type="predicted"/>
<organism evidence="2 3">
    <name type="scientific">Byssothecium circinans</name>
    <dbReference type="NCBI Taxonomy" id="147558"/>
    <lineage>
        <taxon>Eukaryota</taxon>
        <taxon>Fungi</taxon>
        <taxon>Dikarya</taxon>
        <taxon>Ascomycota</taxon>
        <taxon>Pezizomycotina</taxon>
        <taxon>Dothideomycetes</taxon>
        <taxon>Pleosporomycetidae</taxon>
        <taxon>Pleosporales</taxon>
        <taxon>Massarineae</taxon>
        <taxon>Massarinaceae</taxon>
        <taxon>Byssothecium</taxon>
    </lineage>
</organism>
<dbReference type="PANTHER" id="PTHR33112">
    <property type="entry name" value="DOMAIN PROTEIN, PUTATIVE-RELATED"/>
    <property type="match status" value="1"/>
</dbReference>
<dbReference type="Proteomes" id="UP000800035">
    <property type="component" value="Unassembled WGS sequence"/>
</dbReference>
<name>A0A6A5UDQ0_9PLEO</name>
<feature type="domain" description="Heterokaryon incompatibility" evidence="1">
    <location>
        <begin position="336"/>
        <end position="482"/>
    </location>
</feature>
<protein>
    <submittedName>
        <fullName evidence="2">HET-domain-containing protein</fullName>
    </submittedName>
</protein>
<evidence type="ECO:0000313" key="2">
    <source>
        <dbReference type="EMBL" id="KAF1962878.1"/>
    </source>
</evidence>
<dbReference type="OrthoDB" id="5125733at2759"/>
<keyword evidence="3" id="KW-1185">Reference proteome</keyword>
<dbReference type="AlphaFoldDB" id="A0A6A5UDQ0"/>